<sequence>MKKELEEKIQGAWIKLVHQSPFHYCPFDGEDFVQVAAASAPVTQPPTVQTVRSWHLLVGNGSA</sequence>
<evidence type="ECO:0000313" key="1">
    <source>
        <dbReference type="EMBL" id="RZC49400.1"/>
    </source>
</evidence>
<reference evidence="1 2" key="1">
    <citation type="journal article" date="2018" name="Science">
        <title>The opium poppy genome and morphinan production.</title>
        <authorList>
            <person name="Guo L."/>
            <person name="Winzer T."/>
            <person name="Yang X."/>
            <person name="Li Y."/>
            <person name="Ning Z."/>
            <person name="He Z."/>
            <person name="Teodor R."/>
            <person name="Lu Y."/>
            <person name="Bowser T.A."/>
            <person name="Graham I.A."/>
            <person name="Ye K."/>
        </authorList>
    </citation>
    <scope>NUCLEOTIDE SEQUENCE [LARGE SCALE GENOMIC DNA]</scope>
    <source>
        <strain evidence="2">cv. HN1</strain>
        <tissue evidence="1">Leaves</tissue>
    </source>
</reference>
<accession>A0A4Y7INL3</accession>
<proteinExistence type="predicted"/>
<name>A0A4Y7INL3_PAPSO</name>
<dbReference type="Proteomes" id="UP000316621">
    <property type="component" value="Chromosome 2"/>
</dbReference>
<protein>
    <submittedName>
        <fullName evidence="1">Uncharacterized protein</fullName>
    </submittedName>
</protein>
<dbReference type="AlphaFoldDB" id="A0A4Y7INL3"/>
<organism evidence="1 2">
    <name type="scientific">Papaver somniferum</name>
    <name type="common">Opium poppy</name>
    <dbReference type="NCBI Taxonomy" id="3469"/>
    <lineage>
        <taxon>Eukaryota</taxon>
        <taxon>Viridiplantae</taxon>
        <taxon>Streptophyta</taxon>
        <taxon>Embryophyta</taxon>
        <taxon>Tracheophyta</taxon>
        <taxon>Spermatophyta</taxon>
        <taxon>Magnoliopsida</taxon>
        <taxon>Ranunculales</taxon>
        <taxon>Papaveraceae</taxon>
        <taxon>Papaveroideae</taxon>
        <taxon>Papaver</taxon>
    </lineage>
</organism>
<keyword evidence="2" id="KW-1185">Reference proteome</keyword>
<evidence type="ECO:0000313" key="2">
    <source>
        <dbReference type="Proteomes" id="UP000316621"/>
    </source>
</evidence>
<dbReference type="Gramene" id="RZC49400">
    <property type="protein sequence ID" value="RZC49400"/>
    <property type="gene ID" value="C5167_017840"/>
</dbReference>
<dbReference type="EMBL" id="CM010716">
    <property type="protein sequence ID" value="RZC49400.1"/>
    <property type="molecule type" value="Genomic_DNA"/>
</dbReference>
<gene>
    <name evidence="1" type="ORF">C5167_017840</name>
</gene>